<feature type="region of interest" description="Disordered" evidence="1">
    <location>
        <begin position="820"/>
        <end position="851"/>
    </location>
</feature>
<proteinExistence type="predicted"/>
<feature type="domain" description="C2H2-type" evidence="2">
    <location>
        <begin position="741"/>
        <end position="766"/>
    </location>
</feature>
<sequence length="1240" mass="139207">MLTDDDDLAESAQPVTIAGVAELCLNAFQQCLGSSAHLHPREFSLVEDQLARFSSWASGIGVFSRGRASMDHRLREVSEVRDAIIDLLETLADSIQDALPDLQKDPAGLSYTDHEVSSTGSNKSLELSMRAVSDDISLLYRLTNTIRRASKESQNLKAAKSYRIRDDDGRDAEPILEEVFAHYISGRFPSISNGLRKRLASSMVLRRRRILYRRSRYGSSPIKPTTIRQPTFHRPESQAQLAIPLQDLSDPAETPTETNSAPAKSSVKSAAVTATTLAAEAYNKASSPSVISATRTAAVGNRDELIFPPPPNGLIRRRFKALKKLVLRLDGSGPMLQNRIQTLKPQEDDTSVEAEALEEEDMKEAKKLLTTTAGANLYEFDGFFIPPNFRLRRGLQVYLDDAWIYCNIAVPEVTCPFCLYALPSLSVGDEKEWEKHVMNDLDAYVCLFDECEKSGELYNHSSDWLKHMRAHTLRWRCNSKAHGTIVFSTEEQYLTHLRDVHTASFTEPQLRVLAQRNGRPDGPMFEFCPICGTDEVSSNLEGHIIGHMRLLALRSLPPYDDEGSDASGDSDKGSSGASQPVSRTTIKEDPERNIRPTFQDAIGESEEISWPADPSWEANLQKIQWRFITEVRDARLKNPEVDPIIQSIRKGHSAKANKNTTPTGQPNNASRSLVRDGRPSTFCDECDDNPKGFRNHRALWAHKTTHHGDTGQMWVYICVYPQESGVPASWRSIRPEIRPLSQCNDCVSRKGYLSQDDAIAHLRRIHFAGTGWGEEHASNEDLTVLNGFSDWCEEVLQDVNAIDGKSIGEGLELTEAFQNFGPEHDKDGRDSGDTPPASVSETTRSGLKRKEREDHLSSWLDSYDPFSAFARSASPTSTRGRFASMSQLMAVQLAAALKGSEDPETAVLIEVLPNLSHEQVMELRSDYKLVVKVGPELKGVNLAKHIRIRLMNHDTNLMKACFATALGQWESEAYWTNVWYQDHKGRLELLIEALMGRTNDEIAAIKDAFRDKKYSDSLTEVMETELRDGKFKYAVLEVLREARMDESSDSHEVPLDEALVKQDVVLLWKAIKSGKETPMLHIVLRRSDSHLREVLKLYEAEYHTNFARDAIRKSPNLVGEVIAHILNGVVNRPARDALLLHHALTASRKDTLRYDLLTSRLVRFHWNQLHMAAVKEAYSERYGEELLDAVKKNTDDEWGLFCQKLCGPGDEKEVESDTEEGGQKMASLENTVFFHSLNPP</sequence>
<feature type="region of interest" description="Disordered" evidence="1">
    <location>
        <begin position="559"/>
        <end position="594"/>
    </location>
</feature>
<organism evidence="3 4">
    <name type="scientific">Neonectria ditissima</name>
    <dbReference type="NCBI Taxonomy" id="78410"/>
    <lineage>
        <taxon>Eukaryota</taxon>
        <taxon>Fungi</taxon>
        <taxon>Dikarya</taxon>
        <taxon>Ascomycota</taxon>
        <taxon>Pezizomycotina</taxon>
        <taxon>Sordariomycetes</taxon>
        <taxon>Hypocreomycetidae</taxon>
        <taxon>Hypocreales</taxon>
        <taxon>Nectriaceae</taxon>
        <taxon>Neonectria</taxon>
    </lineage>
</organism>
<dbReference type="STRING" id="78410.A0A0P7AM46"/>
<dbReference type="GO" id="GO:0005509">
    <property type="term" value="F:calcium ion binding"/>
    <property type="evidence" value="ECO:0007669"/>
    <property type="project" value="InterPro"/>
</dbReference>
<dbReference type="OrthoDB" id="20872at2759"/>
<evidence type="ECO:0000313" key="3">
    <source>
        <dbReference type="EMBL" id="KPM38857.1"/>
    </source>
</evidence>
<protein>
    <recommendedName>
        <fullName evidence="2">C2H2-type domain-containing protein</fullName>
    </recommendedName>
</protein>
<dbReference type="AlphaFoldDB" id="A0A0P7AM46"/>
<dbReference type="SUPFAM" id="SSF47874">
    <property type="entry name" value="Annexin"/>
    <property type="match status" value="1"/>
</dbReference>
<dbReference type="EMBL" id="LKCW01000122">
    <property type="protein sequence ID" value="KPM38857.1"/>
    <property type="molecule type" value="Genomic_DNA"/>
</dbReference>
<dbReference type="InterPro" id="IPR013087">
    <property type="entry name" value="Znf_C2H2_type"/>
</dbReference>
<dbReference type="PANTHER" id="PTHR35391">
    <property type="entry name" value="C2H2-TYPE DOMAIN-CONTAINING PROTEIN-RELATED"/>
    <property type="match status" value="1"/>
</dbReference>
<feature type="domain" description="C2H2-type" evidence="2">
    <location>
        <begin position="475"/>
        <end position="501"/>
    </location>
</feature>
<feature type="domain" description="C2H2-type" evidence="2">
    <location>
        <begin position="526"/>
        <end position="547"/>
    </location>
</feature>
<feature type="region of interest" description="Disordered" evidence="1">
    <location>
        <begin position="649"/>
        <end position="677"/>
    </location>
</feature>
<comment type="caution">
    <text evidence="3">The sequence shown here is derived from an EMBL/GenBank/DDBJ whole genome shotgun (WGS) entry which is preliminary data.</text>
</comment>
<accession>A0A0P7AM46</accession>
<dbReference type="GO" id="GO:0005544">
    <property type="term" value="F:calcium-dependent phospholipid binding"/>
    <property type="evidence" value="ECO:0007669"/>
    <property type="project" value="InterPro"/>
</dbReference>
<dbReference type="Gene3D" id="1.10.220.10">
    <property type="entry name" value="Annexin"/>
    <property type="match status" value="2"/>
</dbReference>
<dbReference type="SMART" id="SM00355">
    <property type="entry name" value="ZnF_C2H2"/>
    <property type="match status" value="5"/>
</dbReference>
<evidence type="ECO:0000256" key="1">
    <source>
        <dbReference type="SAM" id="MobiDB-lite"/>
    </source>
</evidence>
<reference evidence="3 4" key="1">
    <citation type="submission" date="2015-09" db="EMBL/GenBank/DDBJ databases">
        <title>Draft genome of a European isolate of the apple canker pathogen Neonectria ditissima.</title>
        <authorList>
            <person name="Gomez-Cortecero A."/>
            <person name="Harrison R.J."/>
            <person name="Armitage A.D."/>
        </authorList>
    </citation>
    <scope>NUCLEOTIDE SEQUENCE [LARGE SCALE GENOMIC DNA]</scope>
    <source>
        <strain evidence="3 4">R09/05</strain>
    </source>
</reference>
<dbReference type="InterPro" id="IPR057218">
    <property type="entry name" value="DUF7896"/>
</dbReference>
<feature type="domain" description="C2H2-type" evidence="2">
    <location>
        <begin position="444"/>
        <end position="471"/>
    </location>
</feature>
<gene>
    <name evidence="3" type="ORF">AK830_g7711</name>
</gene>
<keyword evidence="4" id="KW-1185">Reference proteome</keyword>
<feature type="compositionally biased region" description="Basic and acidic residues" evidence="1">
    <location>
        <begin position="585"/>
        <end position="594"/>
    </location>
</feature>
<feature type="region of interest" description="Disordered" evidence="1">
    <location>
        <begin position="249"/>
        <end position="268"/>
    </location>
</feature>
<feature type="compositionally biased region" description="Basic and acidic residues" evidence="1">
    <location>
        <begin position="822"/>
        <end position="832"/>
    </location>
</feature>
<dbReference type="InterPro" id="IPR037104">
    <property type="entry name" value="Annexin_sf"/>
</dbReference>
<dbReference type="Pfam" id="PF25438">
    <property type="entry name" value="DUF7896"/>
    <property type="match status" value="1"/>
</dbReference>
<evidence type="ECO:0000259" key="2">
    <source>
        <dbReference type="SMART" id="SM00355"/>
    </source>
</evidence>
<feature type="domain" description="C2H2-type" evidence="2">
    <location>
        <begin position="681"/>
        <end position="706"/>
    </location>
</feature>
<feature type="compositionally biased region" description="Polar residues" evidence="1">
    <location>
        <begin position="656"/>
        <end position="671"/>
    </location>
</feature>
<name>A0A0P7AM46_9HYPO</name>
<dbReference type="PANTHER" id="PTHR35391:SF7">
    <property type="entry name" value="C2H2-TYPE DOMAIN-CONTAINING PROTEIN"/>
    <property type="match status" value="1"/>
</dbReference>
<evidence type="ECO:0000313" key="4">
    <source>
        <dbReference type="Proteomes" id="UP000050424"/>
    </source>
</evidence>
<dbReference type="Proteomes" id="UP000050424">
    <property type="component" value="Unassembled WGS sequence"/>
</dbReference>